<dbReference type="KEGG" id="vg:921161"/>
<dbReference type="RefSeq" id="NP_116349.1">
    <property type="nucleotide sequence ID" value="NC_002794.1"/>
</dbReference>
<organismHost>
    <name type="scientific">Tupaia belangeri</name>
    <name type="common">Common tree shrew</name>
    <name type="synonym">Tupaia glis belangeri</name>
    <dbReference type="NCBI Taxonomy" id="37347"/>
</organismHost>
<proteinExistence type="predicted"/>
<dbReference type="EMBL" id="AF281817">
    <property type="protein sequence ID" value="AAK57044.1"/>
    <property type="molecule type" value="Genomic_DNA"/>
</dbReference>
<reference evidence="1 2" key="1">
    <citation type="journal article" date="2001" name="J. Virol.">
        <title>Analysis and characterization of the complete genome of tupaia (tree shrew) herpesvirus.</title>
        <authorList>
            <person name="Bahr U."/>
            <person name="Darai G."/>
        </authorList>
    </citation>
    <scope>NUCLEOTIDE SEQUENCE [LARGE SCALE GENOMIC DNA]</scope>
    <source>
        <strain evidence="1">2</strain>
    </source>
</reference>
<keyword evidence="2" id="KW-1185">Reference proteome</keyword>
<accession>Q91TU3</accession>
<sequence length="357" mass="40442">MLTDVDSDIVLRDVPCINDDIVVSGRSYGLRFTSALESLTFSVCVTHSLRSKKEMWHFICLVAVHGAVRGEQYVSEYGHVNASIDDASEWIPAELNGVQVTDEHLQRRTYKSDTSWKTPFICGRRKNYVDTIFPVGLDIRHRFCQGTLSDKEWQRFESNPRVHRKPDCNWYEMEICFEVGTVKEKSKWESRDVTVTVNGSVVTCSVNVNMRPSRIVLMQATGNTYRRVFSVPLSNAPLQTTHIDQTKCSGNELRGRGTVVMIGSSGLYCTSSDDHDYAVRARWISSSIAHGDWQCDVWLRRSPDNILRGRGRGPVTIVSRHDAPLSLHPLNREASRSGYLDSPLLTIVTVFICMNYT</sequence>
<organism evidence="1 2">
    <name type="scientific">Tupaiid herpesvirus 1 (strain 1)</name>
    <name type="common">TuHV-1</name>
    <name type="synonym">Herpesvirus tupaia (strain 1)</name>
    <dbReference type="NCBI Taxonomy" id="10397"/>
    <lineage>
        <taxon>Viruses</taxon>
        <taxon>Duplodnaviria</taxon>
        <taxon>Heunggongvirae</taxon>
        <taxon>Peploviricota</taxon>
        <taxon>Herviviricetes</taxon>
        <taxon>Herpesvirales</taxon>
        <taxon>Orthoherpesviridae</taxon>
        <taxon>Betaherpesvirinae</taxon>
        <taxon>Quwivirus</taxon>
        <taxon>Quwivirus tupaiidbeta1</taxon>
    </lineage>
</organism>
<protein>
    <submittedName>
        <fullName evidence="1">T18</fullName>
    </submittedName>
</protein>
<evidence type="ECO:0000313" key="2">
    <source>
        <dbReference type="Proteomes" id="UP000137095"/>
    </source>
</evidence>
<evidence type="ECO:0000313" key="1">
    <source>
        <dbReference type="EMBL" id="AAK57044.1"/>
    </source>
</evidence>
<name>Q91TU3_TUHV1</name>
<dbReference type="Proteomes" id="UP000137095">
    <property type="component" value="Segment"/>
</dbReference>
<dbReference type="GeneID" id="921161"/>